<dbReference type="Pfam" id="PF04314">
    <property type="entry name" value="PCuAC"/>
    <property type="match status" value="1"/>
</dbReference>
<sequence length="167" mass="17444">MISSMSVVMLQSRCGQGTKLMITKPFVCVLLGLCAFATSAAAAAPACVSLRDGWVRLPPGAMPMAAGYGQIRNDCREAVVVVAAGSKAFGDVSLHETTLVDGVSRMRAVERLPIAAGATVALKPGGLHLMLMQPEVALKEGAQLPLRLSLEDGRKVDGTLQVRSALK</sequence>
<evidence type="ECO:0000256" key="1">
    <source>
        <dbReference type="SAM" id="SignalP"/>
    </source>
</evidence>
<gene>
    <name evidence="2" type="ORF">M2412_002705</name>
</gene>
<dbReference type="SUPFAM" id="SSF110087">
    <property type="entry name" value="DR1885-like metal-binding protein"/>
    <property type="match status" value="1"/>
</dbReference>
<dbReference type="AlphaFoldDB" id="A0AAW5PL89"/>
<protein>
    <submittedName>
        <fullName evidence="2">Copper(I)-binding protein</fullName>
    </submittedName>
</protein>
<feature type="chain" id="PRO_5043789827" evidence="1">
    <location>
        <begin position="43"/>
        <end position="167"/>
    </location>
</feature>
<comment type="caution">
    <text evidence="2">The sequence shown here is derived from an EMBL/GenBank/DDBJ whole genome shotgun (WGS) entry which is preliminary data.</text>
</comment>
<dbReference type="PANTHER" id="PTHR36302">
    <property type="entry name" value="BLR7088 PROTEIN"/>
    <property type="match status" value="1"/>
</dbReference>
<organism evidence="2 3">
    <name type="scientific">Stenotrophomonas rhizophila</name>
    <dbReference type="NCBI Taxonomy" id="216778"/>
    <lineage>
        <taxon>Bacteria</taxon>
        <taxon>Pseudomonadati</taxon>
        <taxon>Pseudomonadota</taxon>
        <taxon>Gammaproteobacteria</taxon>
        <taxon>Lysobacterales</taxon>
        <taxon>Lysobacteraceae</taxon>
        <taxon>Stenotrophomonas</taxon>
    </lineage>
</organism>
<dbReference type="EMBL" id="JANUEK010000006">
    <property type="protein sequence ID" value="MCS4280711.1"/>
    <property type="molecule type" value="Genomic_DNA"/>
</dbReference>
<accession>A0AAW5PL89</accession>
<proteinExistence type="predicted"/>
<dbReference type="Gene3D" id="2.60.40.1890">
    <property type="entry name" value="PCu(A)C copper chaperone"/>
    <property type="match status" value="1"/>
</dbReference>
<dbReference type="Proteomes" id="UP001320691">
    <property type="component" value="Unassembled WGS sequence"/>
</dbReference>
<dbReference type="InterPro" id="IPR036182">
    <property type="entry name" value="PCuAC_sf"/>
</dbReference>
<evidence type="ECO:0000313" key="2">
    <source>
        <dbReference type="EMBL" id="MCS4280711.1"/>
    </source>
</evidence>
<evidence type="ECO:0000313" key="3">
    <source>
        <dbReference type="Proteomes" id="UP001320691"/>
    </source>
</evidence>
<feature type="signal peptide" evidence="1">
    <location>
        <begin position="1"/>
        <end position="42"/>
    </location>
</feature>
<reference evidence="2" key="1">
    <citation type="submission" date="2022-08" db="EMBL/GenBank/DDBJ databases">
        <title>Genomic analyses of the natural microbiome of Caenorhabditis elegans.</title>
        <authorList>
            <person name="Samuel B."/>
        </authorList>
    </citation>
    <scope>NUCLEOTIDE SEQUENCE</scope>
    <source>
        <strain evidence="2">BIGb0277</strain>
    </source>
</reference>
<name>A0AAW5PL89_9GAMM</name>
<dbReference type="InterPro" id="IPR007410">
    <property type="entry name" value="LpqE-like"/>
</dbReference>
<dbReference type="InterPro" id="IPR058248">
    <property type="entry name" value="Lxx211020-like"/>
</dbReference>
<dbReference type="PANTHER" id="PTHR36302:SF1">
    <property type="entry name" value="COPPER CHAPERONE PCU(A)C"/>
    <property type="match status" value="1"/>
</dbReference>
<keyword evidence="1" id="KW-0732">Signal</keyword>